<comment type="caution">
    <text evidence="1">The sequence shown here is derived from an EMBL/GenBank/DDBJ whole genome shotgun (WGS) entry which is preliminary data.</text>
</comment>
<dbReference type="EMBL" id="CM020618">
    <property type="protein sequence ID" value="KAK1861895.1"/>
    <property type="molecule type" value="Genomic_DNA"/>
</dbReference>
<keyword evidence="2" id="KW-1185">Reference proteome</keyword>
<proteinExistence type="predicted"/>
<evidence type="ECO:0000313" key="1">
    <source>
        <dbReference type="EMBL" id="KAK1861895.1"/>
    </source>
</evidence>
<organism evidence="1 2">
    <name type="scientific">Pyropia yezoensis</name>
    <name type="common">Susabi-nori</name>
    <name type="synonym">Porphyra yezoensis</name>
    <dbReference type="NCBI Taxonomy" id="2788"/>
    <lineage>
        <taxon>Eukaryota</taxon>
        <taxon>Rhodophyta</taxon>
        <taxon>Bangiophyceae</taxon>
        <taxon>Bangiales</taxon>
        <taxon>Bangiaceae</taxon>
        <taxon>Pyropia</taxon>
    </lineage>
</organism>
<name>A0ACC3BVI2_PYRYE</name>
<reference evidence="1" key="1">
    <citation type="submission" date="2019-11" db="EMBL/GenBank/DDBJ databases">
        <title>Nori genome reveals adaptations in red seaweeds to the harsh intertidal environment.</title>
        <authorList>
            <person name="Wang D."/>
            <person name="Mao Y."/>
        </authorList>
    </citation>
    <scope>NUCLEOTIDE SEQUENCE</scope>
    <source>
        <tissue evidence="1">Gametophyte</tissue>
    </source>
</reference>
<sequence>MAAQPVQYPLRIRLLRARHLRRSDWTTGEADPYAEVWLAEGGQKQRTRVASNTRCPLWNHDFSFTLTSGDVDTLHVQVYDEDIGKRDELLGEVAIPSGYSYPPAPSAPGQVLAPSSTPRRSASNQSPPGGLSPRKSSRRALSSSLSGMGLGKMRDSLLALAANQVGDAAAASTSRSVVSDVRVLGVPSRSSQHTDGVNRYETHLFAETPSVHHADTPLLSAQLISAGYTAEWYSLAPERCGEIAIAVVPDERLARRRGGPHRDIPSLPINIPFQIYHASLLTKAASSFPTYTLQLHSVRSVFGTIRSPWNRSYPAAQQIFSSGPQAFVARGLIKAQHARLCGGGLALDDGVVSTVRRALAGLTGAIATAAEFFALVHNGVRGGKSRFFTYVLLAGDRAGSARLRFSETGASFFDDARSKHAVHSNAAEEVVYSGEFHIRTHVREAQEAPARAVVTGIAGPPPRSPTLVLDNGSGTYAPKKEHLPLLRQVFARNFPDMDVEAVDFQGPQVTTAKQEIKDFGII</sequence>
<evidence type="ECO:0000313" key="2">
    <source>
        <dbReference type="Proteomes" id="UP000798662"/>
    </source>
</evidence>
<gene>
    <name evidence="1" type="ORF">I4F81_004473</name>
</gene>
<accession>A0ACC3BVI2</accession>
<protein>
    <submittedName>
        <fullName evidence="1">Uncharacterized protein</fullName>
    </submittedName>
</protein>
<dbReference type="Proteomes" id="UP000798662">
    <property type="component" value="Chromosome 1"/>
</dbReference>